<accession>A0A8S8XAA3</accession>
<organism evidence="2 3">
    <name type="scientific">Roseiterribacter gracilis</name>
    <dbReference type="NCBI Taxonomy" id="2812848"/>
    <lineage>
        <taxon>Bacteria</taxon>
        <taxon>Pseudomonadati</taxon>
        <taxon>Pseudomonadota</taxon>
        <taxon>Alphaproteobacteria</taxon>
        <taxon>Rhodospirillales</taxon>
        <taxon>Roseiterribacteraceae</taxon>
        <taxon>Roseiterribacter</taxon>
    </lineage>
</organism>
<evidence type="ECO:0000256" key="1">
    <source>
        <dbReference type="SAM" id="Phobius"/>
    </source>
</evidence>
<dbReference type="EMBL" id="BOPV01000001">
    <property type="protein sequence ID" value="GIL38992.1"/>
    <property type="molecule type" value="Genomic_DNA"/>
</dbReference>
<evidence type="ECO:0000313" key="2">
    <source>
        <dbReference type="EMBL" id="GIL38992.1"/>
    </source>
</evidence>
<keyword evidence="1" id="KW-0472">Membrane</keyword>
<keyword evidence="3" id="KW-1185">Reference proteome</keyword>
<reference evidence="2" key="1">
    <citation type="submission" date="2021-02" db="EMBL/GenBank/DDBJ databases">
        <title>Genome sequence of Rhodospirillales sp. strain TMPK1 isolated from soil.</title>
        <authorList>
            <person name="Nakai R."/>
            <person name="Kusada H."/>
            <person name="Tamaki H."/>
        </authorList>
    </citation>
    <scope>NUCLEOTIDE SEQUENCE</scope>
    <source>
        <strain evidence="2">TMPK1</strain>
    </source>
</reference>
<feature type="transmembrane region" description="Helical" evidence="1">
    <location>
        <begin position="12"/>
        <end position="31"/>
    </location>
</feature>
<keyword evidence="1" id="KW-0812">Transmembrane</keyword>
<protein>
    <submittedName>
        <fullName evidence="2">Uncharacterized protein</fullName>
    </submittedName>
</protein>
<feature type="transmembrane region" description="Helical" evidence="1">
    <location>
        <begin position="43"/>
        <end position="62"/>
    </location>
</feature>
<comment type="caution">
    <text evidence="2">The sequence shown here is derived from an EMBL/GenBank/DDBJ whole genome shotgun (WGS) entry which is preliminary data.</text>
</comment>
<sequence length="97" mass="10463">MSEANQHHAQILSASTNLLGICFVVIGSLKLTNSNSLTIADEIAWVASILLFTSTIAAYLTIRNDVSKRWVRNLADRAFIAGACTLMASVLSLVIEL</sequence>
<dbReference type="Proteomes" id="UP000681075">
    <property type="component" value="Unassembled WGS sequence"/>
</dbReference>
<keyword evidence="1" id="KW-1133">Transmembrane helix</keyword>
<feature type="transmembrane region" description="Helical" evidence="1">
    <location>
        <begin position="74"/>
        <end position="95"/>
    </location>
</feature>
<gene>
    <name evidence="2" type="ORF">TMPK1_12290</name>
</gene>
<dbReference type="RefSeq" id="WP_420242093.1">
    <property type="nucleotide sequence ID" value="NZ_BOPV01000001.1"/>
</dbReference>
<dbReference type="AlphaFoldDB" id="A0A8S8XAA3"/>
<evidence type="ECO:0000313" key="3">
    <source>
        <dbReference type="Proteomes" id="UP000681075"/>
    </source>
</evidence>
<proteinExistence type="predicted"/>
<name>A0A8S8XAA3_9PROT</name>